<dbReference type="OrthoDB" id="1806926at2"/>
<name>R4KQG4_9FIRM</name>
<dbReference type="InterPro" id="IPR029060">
    <property type="entry name" value="PIN-like_dom_sf"/>
</dbReference>
<dbReference type="Proteomes" id="UP000013520">
    <property type="component" value="Chromosome"/>
</dbReference>
<dbReference type="eggNOG" id="COG1569">
    <property type="taxonomic scope" value="Bacteria"/>
</dbReference>
<proteinExistence type="predicted"/>
<keyword evidence="3" id="KW-1185">Reference proteome</keyword>
<accession>R4KQG4</accession>
<reference evidence="2 3" key="1">
    <citation type="submission" date="2012-01" db="EMBL/GenBank/DDBJ databases">
        <title>Complete sequence of Desulfotomaculum gibsoniae DSM 7213.</title>
        <authorList>
            <consortium name="US DOE Joint Genome Institute"/>
            <person name="Lucas S."/>
            <person name="Han J."/>
            <person name="Lapidus A."/>
            <person name="Cheng J.-F."/>
            <person name="Goodwin L."/>
            <person name="Pitluck S."/>
            <person name="Peters L."/>
            <person name="Ovchinnikova G."/>
            <person name="Teshima H."/>
            <person name="Detter J.C."/>
            <person name="Han C."/>
            <person name="Tapia R."/>
            <person name="Land M."/>
            <person name="Hauser L."/>
            <person name="Kyrpides N."/>
            <person name="Ivanova N."/>
            <person name="Pagani I."/>
            <person name="Parshina S."/>
            <person name="Plugge C."/>
            <person name="Muyzer G."/>
            <person name="Kuever J."/>
            <person name="Ivanova A."/>
            <person name="Nazina T."/>
            <person name="Klenk H.-P."/>
            <person name="Brambilla E."/>
            <person name="Spring S."/>
            <person name="Stams A.F."/>
            <person name="Woyke T."/>
        </authorList>
    </citation>
    <scope>NUCLEOTIDE SEQUENCE [LARGE SCALE GENOMIC DNA]</scope>
    <source>
        <strain evidence="2 3">DSM 7213</strain>
    </source>
</reference>
<dbReference type="SMART" id="SM00670">
    <property type="entry name" value="PINc"/>
    <property type="match status" value="1"/>
</dbReference>
<dbReference type="HOGENOM" id="CLU_116617_5_0_9"/>
<evidence type="ECO:0000313" key="3">
    <source>
        <dbReference type="Proteomes" id="UP000013520"/>
    </source>
</evidence>
<dbReference type="KEGG" id="dgi:Desgi_2469"/>
<dbReference type="Gene3D" id="3.40.50.1010">
    <property type="entry name" value="5'-nuclease"/>
    <property type="match status" value="1"/>
</dbReference>
<dbReference type="EMBL" id="CP003273">
    <property type="protein sequence ID" value="AGL01881.1"/>
    <property type="molecule type" value="Genomic_DNA"/>
</dbReference>
<dbReference type="SUPFAM" id="SSF88723">
    <property type="entry name" value="PIN domain-like"/>
    <property type="match status" value="1"/>
</dbReference>
<dbReference type="InterPro" id="IPR002850">
    <property type="entry name" value="PIN_toxin-like"/>
</dbReference>
<dbReference type="NCBIfam" id="TIGR00305">
    <property type="entry name" value="putative toxin-antitoxin system toxin component, PIN family"/>
    <property type="match status" value="1"/>
</dbReference>
<dbReference type="InterPro" id="IPR002716">
    <property type="entry name" value="PIN_dom"/>
</dbReference>
<gene>
    <name evidence="2" type="ORF">Desgi_2469</name>
</gene>
<organism evidence="2 3">
    <name type="scientific">Desulfoscipio gibsoniae DSM 7213</name>
    <dbReference type="NCBI Taxonomy" id="767817"/>
    <lineage>
        <taxon>Bacteria</taxon>
        <taxon>Bacillati</taxon>
        <taxon>Bacillota</taxon>
        <taxon>Clostridia</taxon>
        <taxon>Eubacteriales</taxon>
        <taxon>Desulfallaceae</taxon>
        <taxon>Desulfoscipio</taxon>
    </lineage>
</organism>
<dbReference type="RefSeq" id="WP_006523125.1">
    <property type="nucleotide sequence ID" value="NC_021184.1"/>
</dbReference>
<evidence type="ECO:0000259" key="1">
    <source>
        <dbReference type="SMART" id="SM00670"/>
    </source>
</evidence>
<dbReference type="Pfam" id="PF13470">
    <property type="entry name" value="PIN_3"/>
    <property type="match status" value="1"/>
</dbReference>
<protein>
    <submittedName>
        <fullName evidence="2">Putative toxin-antitoxin system toxin component, PIN family</fullName>
    </submittedName>
</protein>
<dbReference type="AlphaFoldDB" id="R4KQG4"/>
<dbReference type="STRING" id="767817.Desgi_2469"/>
<sequence length="140" mass="15585">MKRNNIFLDSSVIIAGLASKKGGSYEVLVLAELNIIIPCICENVVSEVYRNVQKKLPAGLVHVYSLFKNLPFKLIDPTEEDIEKAKKMINEKDAAILAAAITGKVDWLLSLDKHFLELDLGDKIGMKISSPGEFLHKFPF</sequence>
<evidence type="ECO:0000313" key="2">
    <source>
        <dbReference type="EMBL" id="AGL01881.1"/>
    </source>
</evidence>
<feature type="domain" description="PIN" evidence="1">
    <location>
        <begin position="4"/>
        <end position="117"/>
    </location>
</feature>